<evidence type="ECO:0000256" key="3">
    <source>
        <dbReference type="ARBA" id="ARBA00022475"/>
    </source>
</evidence>
<evidence type="ECO:0000313" key="9">
    <source>
        <dbReference type="EMBL" id="NGN63999.1"/>
    </source>
</evidence>
<proteinExistence type="inferred from homology"/>
<reference evidence="9 10" key="1">
    <citation type="submission" date="2020-02" db="EMBL/GenBank/DDBJ databases">
        <title>Whole-genome analyses of novel actinobacteria.</title>
        <authorList>
            <person name="Sahin N."/>
        </authorList>
    </citation>
    <scope>NUCLEOTIDE SEQUENCE [LARGE SCALE GENOMIC DNA]</scope>
    <source>
        <strain evidence="9 10">A7024</strain>
    </source>
</reference>
<evidence type="ECO:0000256" key="1">
    <source>
        <dbReference type="ARBA" id="ARBA00004651"/>
    </source>
</evidence>
<dbReference type="EMBL" id="JAAKZV010000025">
    <property type="protein sequence ID" value="NGN63999.1"/>
    <property type="molecule type" value="Genomic_DNA"/>
</dbReference>
<dbReference type="InterPro" id="IPR000515">
    <property type="entry name" value="MetI-like"/>
</dbReference>
<feature type="transmembrane region" description="Helical" evidence="7">
    <location>
        <begin position="196"/>
        <end position="217"/>
    </location>
</feature>
<comment type="similarity">
    <text evidence="7">Belongs to the binding-protein-dependent transport system permease family.</text>
</comment>
<feature type="domain" description="ABC transmembrane type-1" evidence="8">
    <location>
        <begin position="115"/>
        <end position="324"/>
    </location>
</feature>
<dbReference type="GO" id="GO:0005886">
    <property type="term" value="C:plasma membrane"/>
    <property type="evidence" value="ECO:0007669"/>
    <property type="project" value="UniProtKB-SubCell"/>
</dbReference>
<feature type="transmembrane region" description="Helical" evidence="7">
    <location>
        <begin position="301"/>
        <end position="327"/>
    </location>
</feature>
<keyword evidence="6 7" id="KW-0472">Membrane</keyword>
<gene>
    <name evidence="9" type="ORF">G5C51_08785</name>
</gene>
<feature type="transmembrane region" description="Helical" evidence="7">
    <location>
        <begin position="9"/>
        <end position="30"/>
    </location>
</feature>
<sequence length="334" mass="35885">MLAYLIRRIIAVIMMVLVVLLTTFSIFYLLPKWSGQDLAVVYAGKGTSPEALEGIRNKLGLDEPVLAQFWEFVKGIPMGRDYANGADDVTHCDAPCLGYSFRTETSVWDALTSALPVTGALALGACIMWLVGGVAVGVLSALKRGSFWDRTAMIGALSGVSMPIFFTGMIMMGVFVHSLGLLKLDDELTSSDSIGVWFETLLLPWIALAFLQAAMYARLTRATMLEVMGEDYIRTARSKGLGEQAVIIRHALRSTMTPILTVFGLDLGVLMGGAILTEQTFGLKGIGYEAVNAVGSKDLPVILGVTLIAALAIAVANLVVDIMYAVIDPRVRLG</sequence>
<dbReference type="GO" id="GO:0071916">
    <property type="term" value="F:dipeptide transmembrane transporter activity"/>
    <property type="evidence" value="ECO:0007669"/>
    <property type="project" value="TreeGrafter"/>
</dbReference>
<evidence type="ECO:0000259" key="8">
    <source>
        <dbReference type="PROSITE" id="PS50928"/>
    </source>
</evidence>
<feature type="transmembrane region" description="Helical" evidence="7">
    <location>
        <begin position="154"/>
        <end position="176"/>
    </location>
</feature>
<keyword evidence="4 7" id="KW-0812">Transmembrane</keyword>
<feature type="transmembrane region" description="Helical" evidence="7">
    <location>
        <begin position="259"/>
        <end position="281"/>
    </location>
</feature>
<comment type="subcellular location">
    <subcellularLocation>
        <location evidence="1 7">Cell membrane</location>
        <topology evidence="1 7">Multi-pass membrane protein</topology>
    </subcellularLocation>
</comment>
<dbReference type="InterPro" id="IPR035906">
    <property type="entry name" value="MetI-like_sf"/>
</dbReference>
<dbReference type="PANTHER" id="PTHR43163">
    <property type="entry name" value="DIPEPTIDE TRANSPORT SYSTEM PERMEASE PROTEIN DPPB-RELATED"/>
    <property type="match status" value="1"/>
</dbReference>
<dbReference type="Pfam" id="PF19300">
    <property type="entry name" value="BPD_transp_1_N"/>
    <property type="match status" value="1"/>
</dbReference>
<dbReference type="SUPFAM" id="SSF161098">
    <property type="entry name" value="MetI-like"/>
    <property type="match status" value="1"/>
</dbReference>
<accession>A0A6G4TVG7</accession>
<organism evidence="9 10">
    <name type="scientific">Streptomyces coryli</name>
    <dbReference type="NCBI Taxonomy" id="1128680"/>
    <lineage>
        <taxon>Bacteria</taxon>
        <taxon>Bacillati</taxon>
        <taxon>Actinomycetota</taxon>
        <taxon>Actinomycetes</taxon>
        <taxon>Kitasatosporales</taxon>
        <taxon>Streptomycetaceae</taxon>
        <taxon>Streptomyces</taxon>
    </lineage>
</organism>
<dbReference type="Proteomes" id="UP000481583">
    <property type="component" value="Unassembled WGS sequence"/>
</dbReference>
<evidence type="ECO:0000256" key="5">
    <source>
        <dbReference type="ARBA" id="ARBA00022989"/>
    </source>
</evidence>
<dbReference type="CDD" id="cd06261">
    <property type="entry name" value="TM_PBP2"/>
    <property type="match status" value="1"/>
</dbReference>
<dbReference type="RefSeq" id="WP_165234487.1">
    <property type="nucleotide sequence ID" value="NZ_JAAKZV010000025.1"/>
</dbReference>
<dbReference type="Gene3D" id="1.10.3720.10">
    <property type="entry name" value="MetI-like"/>
    <property type="match status" value="1"/>
</dbReference>
<dbReference type="PANTHER" id="PTHR43163:SF6">
    <property type="entry name" value="DIPEPTIDE TRANSPORT SYSTEM PERMEASE PROTEIN DPPB-RELATED"/>
    <property type="match status" value="1"/>
</dbReference>
<dbReference type="Pfam" id="PF00528">
    <property type="entry name" value="BPD_transp_1"/>
    <property type="match status" value="1"/>
</dbReference>
<dbReference type="PROSITE" id="PS50928">
    <property type="entry name" value="ABC_TM1"/>
    <property type="match status" value="1"/>
</dbReference>
<evidence type="ECO:0000313" key="10">
    <source>
        <dbReference type="Proteomes" id="UP000481583"/>
    </source>
</evidence>
<keyword evidence="10" id="KW-1185">Reference proteome</keyword>
<evidence type="ECO:0000256" key="7">
    <source>
        <dbReference type="RuleBase" id="RU363032"/>
    </source>
</evidence>
<evidence type="ECO:0000256" key="6">
    <source>
        <dbReference type="ARBA" id="ARBA00023136"/>
    </source>
</evidence>
<comment type="caution">
    <text evidence="9">The sequence shown here is derived from an EMBL/GenBank/DDBJ whole genome shotgun (WGS) entry which is preliminary data.</text>
</comment>
<dbReference type="AlphaFoldDB" id="A0A6G4TVG7"/>
<keyword evidence="5 7" id="KW-1133">Transmembrane helix</keyword>
<protein>
    <submittedName>
        <fullName evidence="9">ABC transporter permease</fullName>
    </submittedName>
</protein>
<evidence type="ECO:0000256" key="2">
    <source>
        <dbReference type="ARBA" id="ARBA00022448"/>
    </source>
</evidence>
<evidence type="ECO:0000256" key="4">
    <source>
        <dbReference type="ARBA" id="ARBA00022692"/>
    </source>
</evidence>
<dbReference type="InterPro" id="IPR045621">
    <property type="entry name" value="BPD_transp_1_N"/>
</dbReference>
<keyword evidence="2 7" id="KW-0813">Transport</keyword>
<name>A0A6G4TVG7_9ACTN</name>
<keyword evidence="3" id="KW-1003">Cell membrane</keyword>
<feature type="transmembrane region" description="Helical" evidence="7">
    <location>
        <begin position="120"/>
        <end position="142"/>
    </location>
</feature>